<feature type="transmembrane region" description="Helical" evidence="1">
    <location>
        <begin position="88"/>
        <end position="117"/>
    </location>
</feature>
<gene>
    <name evidence="2" type="ORF">A7J15_11990</name>
</gene>
<dbReference type="RefSeq" id="WP_067028317.1">
    <property type="nucleotide sequence ID" value="NZ_JRNY01000012.1"/>
</dbReference>
<name>A0A1B9NID8_9MICO</name>
<feature type="transmembrane region" description="Helical" evidence="1">
    <location>
        <begin position="55"/>
        <end position="76"/>
    </location>
</feature>
<feature type="transmembrane region" description="Helical" evidence="1">
    <location>
        <begin position="174"/>
        <end position="197"/>
    </location>
</feature>
<feature type="non-terminal residue" evidence="2">
    <location>
        <position position="1"/>
    </location>
</feature>
<feature type="transmembrane region" description="Helical" evidence="1">
    <location>
        <begin position="129"/>
        <end position="153"/>
    </location>
</feature>
<organism evidence="2 3">
    <name type="scientific">Microbacterium sediminis</name>
    <dbReference type="NCBI Taxonomy" id="904291"/>
    <lineage>
        <taxon>Bacteria</taxon>
        <taxon>Bacillati</taxon>
        <taxon>Actinomycetota</taxon>
        <taxon>Actinomycetes</taxon>
        <taxon>Micrococcales</taxon>
        <taxon>Microbacteriaceae</taxon>
        <taxon>Microbacterium</taxon>
    </lineage>
</organism>
<evidence type="ECO:0000313" key="2">
    <source>
        <dbReference type="EMBL" id="OCG76330.1"/>
    </source>
</evidence>
<reference evidence="2 3" key="1">
    <citation type="submission" date="2016-05" db="EMBL/GenBank/DDBJ databases">
        <authorList>
            <person name="Lavstsen T."/>
            <person name="Jespersen J.S."/>
        </authorList>
    </citation>
    <scope>NUCLEOTIDE SEQUENCE [LARGE SCALE GENOMIC DNA]</scope>
    <source>
        <strain evidence="2 3">YLB-01</strain>
    </source>
</reference>
<feature type="transmembrane region" description="Helical" evidence="1">
    <location>
        <begin position="269"/>
        <end position="290"/>
    </location>
</feature>
<keyword evidence="1" id="KW-1133">Transmembrane helix</keyword>
<evidence type="ECO:0000313" key="3">
    <source>
        <dbReference type="Proteomes" id="UP000093355"/>
    </source>
</evidence>
<feature type="transmembrane region" description="Helical" evidence="1">
    <location>
        <begin position="242"/>
        <end position="263"/>
    </location>
</feature>
<sequence length="297" mass="30064">SDVRGLLSPNARRVTAAIAVLALLPYAVLKVMWLAGSRIGMVPGAGPSPMHDARMEIGNVVTLVLAAIGVVVVLALSQRWGLRTPWWVIVLPAAVATGALAPIALGLPIGVVLQAAIAGDVSSGGEGDLLPAVFAVVYGGFALYGIALAALFADYAHRRWGALLSAPPRALRPPAARVAAVAALGAFAAAAVFWALAPSGAGLAGWESLAQRTVLVVVALLTLLGGAALATASPARPRTRWALGWIGCSTAAVQGPTLLLLANDATIDPLLLAVTILATPAAAWLGLSALRRGAAHR</sequence>
<keyword evidence="1" id="KW-0812">Transmembrane</keyword>
<dbReference type="EMBL" id="LXMD01000003">
    <property type="protein sequence ID" value="OCG76330.1"/>
    <property type="molecule type" value="Genomic_DNA"/>
</dbReference>
<keyword evidence="1" id="KW-0472">Membrane</keyword>
<accession>A0A1B9NID8</accession>
<dbReference type="AlphaFoldDB" id="A0A1B9NID8"/>
<feature type="transmembrane region" description="Helical" evidence="1">
    <location>
        <begin position="14"/>
        <end position="35"/>
    </location>
</feature>
<proteinExistence type="predicted"/>
<keyword evidence="3" id="KW-1185">Reference proteome</keyword>
<evidence type="ECO:0000256" key="1">
    <source>
        <dbReference type="SAM" id="Phobius"/>
    </source>
</evidence>
<protein>
    <submittedName>
        <fullName evidence="2">Uncharacterized protein</fullName>
    </submittedName>
</protein>
<dbReference type="Proteomes" id="UP000093355">
    <property type="component" value="Unassembled WGS sequence"/>
</dbReference>
<feature type="transmembrane region" description="Helical" evidence="1">
    <location>
        <begin position="209"/>
        <end position="230"/>
    </location>
</feature>
<comment type="caution">
    <text evidence="2">The sequence shown here is derived from an EMBL/GenBank/DDBJ whole genome shotgun (WGS) entry which is preliminary data.</text>
</comment>